<gene>
    <name evidence="3" type="ORF">J2S90_003885</name>
    <name evidence="4" type="ORF">J2S93_004029</name>
</gene>
<name>A0AAW8DJ82_9MICC</name>
<evidence type="ECO:0000313" key="6">
    <source>
        <dbReference type="Proteomes" id="UP001242995"/>
    </source>
</evidence>
<feature type="compositionally biased region" description="Low complexity" evidence="1">
    <location>
        <begin position="10"/>
        <end position="24"/>
    </location>
</feature>
<dbReference type="EMBL" id="JAUSTF010000013">
    <property type="protein sequence ID" value="MDQ0182576.1"/>
    <property type="molecule type" value="Genomic_DNA"/>
</dbReference>
<evidence type="ECO:0000256" key="2">
    <source>
        <dbReference type="SAM" id="Phobius"/>
    </source>
</evidence>
<dbReference type="AlphaFoldDB" id="A0AAW8DJ82"/>
<proteinExistence type="predicted"/>
<keyword evidence="5" id="KW-1185">Reference proteome</keyword>
<feature type="region of interest" description="Disordered" evidence="1">
    <location>
        <begin position="1"/>
        <end position="55"/>
    </location>
</feature>
<evidence type="ECO:0000256" key="1">
    <source>
        <dbReference type="SAM" id="MobiDB-lite"/>
    </source>
</evidence>
<keyword evidence="2" id="KW-0472">Membrane</keyword>
<feature type="compositionally biased region" description="Polar residues" evidence="1">
    <location>
        <begin position="31"/>
        <end position="41"/>
    </location>
</feature>
<feature type="transmembrane region" description="Helical" evidence="2">
    <location>
        <begin position="68"/>
        <end position="89"/>
    </location>
</feature>
<dbReference type="EMBL" id="JAUSRG010000015">
    <property type="protein sequence ID" value="MDP9906898.1"/>
    <property type="molecule type" value="Genomic_DNA"/>
</dbReference>
<keyword evidence="2" id="KW-0812">Transmembrane</keyword>
<evidence type="ECO:0000313" key="5">
    <source>
        <dbReference type="Proteomes" id="UP001230951"/>
    </source>
</evidence>
<reference evidence="3 5" key="1">
    <citation type="submission" date="2023-07" db="EMBL/GenBank/DDBJ databases">
        <title>Sorghum-associated microbial communities from plants grown in Nebraska, USA.</title>
        <authorList>
            <person name="Schachtman D."/>
        </authorList>
    </citation>
    <scope>NUCLEOTIDE SEQUENCE</scope>
    <source>
        <strain evidence="3">DS1006</strain>
        <strain evidence="4 5">DS1016</strain>
    </source>
</reference>
<evidence type="ECO:0000313" key="3">
    <source>
        <dbReference type="EMBL" id="MDP9906898.1"/>
    </source>
</evidence>
<protein>
    <submittedName>
        <fullName evidence="3">Uncharacterized protein</fullName>
    </submittedName>
</protein>
<comment type="caution">
    <text evidence="3">The sequence shown here is derived from an EMBL/GenBank/DDBJ whole genome shotgun (WGS) entry which is preliminary data.</text>
</comment>
<accession>A0AAW8DJ82</accession>
<dbReference type="Proteomes" id="UP001230951">
    <property type="component" value="Unassembled WGS sequence"/>
</dbReference>
<evidence type="ECO:0000313" key="4">
    <source>
        <dbReference type="EMBL" id="MDQ0182576.1"/>
    </source>
</evidence>
<organism evidence="3 6">
    <name type="scientific">Arthrobacter bambusae</name>
    <dbReference type="NCBI Taxonomy" id="1338426"/>
    <lineage>
        <taxon>Bacteria</taxon>
        <taxon>Bacillati</taxon>
        <taxon>Actinomycetota</taxon>
        <taxon>Actinomycetes</taxon>
        <taxon>Micrococcales</taxon>
        <taxon>Micrococcaceae</taxon>
        <taxon>Arthrobacter</taxon>
    </lineage>
</organism>
<dbReference type="RefSeq" id="WP_059388844.1">
    <property type="nucleotide sequence ID" value="NZ_JAUSRG010000015.1"/>
</dbReference>
<sequence>MSYSAPEPGTTNQPEPQQPYTQQPHAGQPTAVLQATGQEPTGQGWGQPQAPEPFVPKKRFQMGRLTQILLAVLLVAVGFFGGVGVTKLMDAGQARPGRGQFQNFNGQGGQGRNRQSGAPTNGASPSAIPTAPATSAP</sequence>
<feature type="region of interest" description="Disordered" evidence="1">
    <location>
        <begin position="93"/>
        <end position="137"/>
    </location>
</feature>
<feature type="compositionally biased region" description="Low complexity" evidence="1">
    <location>
        <begin position="123"/>
        <end position="137"/>
    </location>
</feature>
<keyword evidence="2" id="KW-1133">Transmembrane helix</keyword>
<dbReference type="Proteomes" id="UP001242995">
    <property type="component" value="Unassembled WGS sequence"/>
</dbReference>